<name>A0A7J8JI03_ROUAE</name>
<organism evidence="1 2">
    <name type="scientific">Rousettus aegyptiacus</name>
    <name type="common">Egyptian fruit bat</name>
    <name type="synonym">Pteropus aegyptiacus</name>
    <dbReference type="NCBI Taxonomy" id="9407"/>
    <lineage>
        <taxon>Eukaryota</taxon>
        <taxon>Metazoa</taxon>
        <taxon>Chordata</taxon>
        <taxon>Craniata</taxon>
        <taxon>Vertebrata</taxon>
        <taxon>Euteleostomi</taxon>
        <taxon>Mammalia</taxon>
        <taxon>Eutheria</taxon>
        <taxon>Laurasiatheria</taxon>
        <taxon>Chiroptera</taxon>
        <taxon>Yinpterochiroptera</taxon>
        <taxon>Pteropodoidea</taxon>
        <taxon>Pteropodidae</taxon>
        <taxon>Rousettinae</taxon>
        <taxon>Rousettus</taxon>
    </lineage>
</organism>
<accession>A0A7J8JI03</accession>
<gene>
    <name evidence="1" type="ORF">HJG63_010379</name>
</gene>
<comment type="caution">
    <text evidence="1">The sequence shown here is derived from an EMBL/GenBank/DDBJ whole genome shotgun (WGS) entry which is preliminary data.</text>
</comment>
<sequence length="150" mass="16034">MLRPAPTAAAAAPPPLPSPPPPPLSPAFLLPSPPRPYVASVLWKACILTSPKSLHHGHMLRRLPSTTLAESLFPSPTPLSLPGFTLPAECWPCAKLPSALSPLSPPLVISRSLNLHHLPPCLAYCRCQSILVIGMILKKKKNPCQVQNST</sequence>
<reference evidence="1 2" key="1">
    <citation type="journal article" date="2020" name="Nature">
        <title>Six reference-quality genomes reveal evolution of bat adaptations.</title>
        <authorList>
            <person name="Jebb D."/>
            <person name="Huang Z."/>
            <person name="Pippel M."/>
            <person name="Hughes G.M."/>
            <person name="Lavrichenko K."/>
            <person name="Devanna P."/>
            <person name="Winkler S."/>
            <person name="Jermiin L.S."/>
            <person name="Skirmuntt E.C."/>
            <person name="Katzourakis A."/>
            <person name="Burkitt-Gray L."/>
            <person name="Ray D.A."/>
            <person name="Sullivan K.A.M."/>
            <person name="Roscito J.G."/>
            <person name="Kirilenko B.M."/>
            <person name="Davalos L.M."/>
            <person name="Corthals A.P."/>
            <person name="Power M.L."/>
            <person name="Jones G."/>
            <person name="Ransome R.D."/>
            <person name="Dechmann D.K.N."/>
            <person name="Locatelli A.G."/>
            <person name="Puechmaille S.J."/>
            <person name="Fedrigo O."/>
            <person name="Jarvis E.D."/>
            <person name="Hiller M."/>
            <person name="Vernes S.C."/>
            <person name="Myers E.W."/>
            <person name="Teeling E.C."/>
        </authorList>
    </citation>
    <scope>NUCLEOTIDE SEQUENCE [LARGE SCALE GENOMIC DNA]</scope>
    <source>
        <strain evidence="1">MRouAeg1</strain>
        <tissue evidence="1">Muscle</tissue>
    </source>
</reference>
<evidence type="ECO:0000313" key="2">
    <source>
        <dbReference type="Proteomes" id="UP000593571"/>
    </source>
</evidence>
<dbReference type="EMBL" id="JACASE010000002">
    <property type="protein sequence ID" value="KAF6496151.1"/>
    <property type="molecule type" value="Genomic_DNA"/>
</dbReference>
<keyword evidence="2" id="KW-1185">Reference proteome</keyword>
<protein>
    <submittedName>
        <fullName evidence="1">Uncharacterized protein</fullName>
    </submittedName>
</protein>
<proteinExistence type="predicted"/>
<evidence type="ECO:0000313" key="1">
    <source>
        <dbReference type="EMBL" id="KAF6496151.1"/>
    </source>
</evidence>
<dbReference type="AlphaFoldDB" id="A0A7J8JI03"/>
<dbReference type="Proteomes" id="UP000593571">
    <property type="component" value="Unassembled WGS sequence"/>
</dbReference>